<evidence type="ECO:0000256" key="1">
    <source>
        <dbReference type="ARBA" id="ARBA00001947"/>
    </source>
</evidence>
<evidence type="ECO:0000256" key="4">
    <source>
        <dbReference type="ARBA" id="ARBA00022571"/>
    </source>
</evidence>
<comment type="cofactor">
    <cofactor evidence="1">
        <name>Zn(2+)</name>
        <dbReference type="ChEBI" id="CHEBI:29105"/>
    </cofactor>
</comment>
<dbReference type="InterPro" id="IPR011650">
    <property type="entry name" value="Peptidase_M20_dimer"/>
</dbReference>
<dbReference type="eggNOG" id="COG0624">
    <property type="taxonomic scope" value="Bacteria"/>
</dbReference>
<keyword evidence="12" id="KW-1185">Reference proteome</keyword>
<evidence type="ECO:0000313" key="11">
    <source>
        <dbReference type="EMBL" id="KFI28574.1"/>
    </source>
</evidence>
<dbReference type="AlphaFoldDB" id="A0A086Y2S4"/>
<keyword evidence="3" id="KW-0963">Cytoplasm</keyword>
<evidence type="ECO:0000259" key="10">
    <source>
        <dbReference type="Pfam" id="PF07687"/>
    </source>
</evidence>
<name>A0A086Y2S4_9RHOB</name>
<dbReference type="GO" id="GO:0046872">
    <property type="term" value="F:metal ion binding"/>
    <property type="evidence" value="ECO:0007669"/>
    <property type="project" value="UniProtKB-KW"/>
</dbReference>
<evidence type="ECO:0000256" key="2">
    <source>
        <dbReference type="ARBA" id="ARBA00005691"/>
    </source>
</evidence>
<evidence type="ECO:0000256" key="8">
    <source>
        <dbReference type="ARBA" id="ARBA00022833"/>
    </source>
</evidence>
<evidence type="ECO:0000256" key="5">
    <source>
        <dbReference type="ARBA" id="ARBA00022605"/>
    </source>
</evidence>
<dbReference type="Gene3D" id="3.30.70.360">
    <property type="match status" value="1"/>
</dbReference>
<dbReference type="InterPro" id="IPR002933">
    <property type="entry name" value="Peptidase_M20"/>
</dbReference>
<keyword evidence="6" id="KW-0479">Metal-binding</keyword>
<dbReference type="NCBIfam" id="TIGR01892">
    <property type="entry name" value="AcOrn-deacetyl"/>
    <property type="match status" value="1"/>
</dbReference>
<gene>
    <name evidence="11" type="ORF">CN97_17665</name>
</gene>
<dbReference type="Gene3D" id="3.40.630.10">
    <property type="entry name" value="Zn peptidases"/>
    <property type="match status" value="1"/>
</dbReference>
<dbReference type="CDD" id="cd03894">
    <property type="entry name" value="M20_ArgE"/>
    <property type="match status" value="1"/>
</dbReference>
<dbReference type="InterPro" id="IPR036264">
    <property type="entry name" value="Bact_exopeptidase_dim_dom"/>
</dbReference>
<evidence type="ECO:0000256" key="6">
    <source>
        <dbReference type="ARBA" id="ARBA00022723"/>
    </source>
</evidence>
<dbReference type="PANTHER" id="PTHR43808">
    <property type="entry name" value="ACETYLORNITHINE DEACETYLASE"/>
    <property type="match status" value="1"/>
</dbReference>
<evidence type="ECO:0000256" key="3">
    <source>
        <dbReference type="ARBA" id="ARBA00022490"/>
    </source>
</evidence>
<keyword evidence="9" id="KW-0170">Cobalt</keyword>
<dbReference type="InterPro" id="IPR001261">
    <property type="entry name" value="ArgE/DapE_CS"/>
</dbReference>
<evidence type="ECO:0000313" key="12">
    <source>
        <dbReference type="Proteomes" id="UP000028826"/>
    </source>
</evidence>
<proteinExistence type="inferred from homology"/>
<evidence type="ECO:0000256" key="7">
    <source>
        <dbReference type="ARBA" id="ARBA00022801"/>
    </source>
</evidence>
<dbReference type="GO" id="GO:0008777">
    <property type="term" value="F:acetylornithine deacetylase activity"/>
    <property type="evidence" value="ECO:0007669"/>
    <property type="project" value="UniProtKB-EC"/>
</dbReference>
<dbReference type="SUPFAM" id="SSF53187">
    <property type="entry name" value="Zn-dependent exopeptidases"/>
    <property type="match status" value="1"/>
</dbReference>
<keyword evidence="4" id="KW-0055">Arginine biosynthesis</keyword>
<keyword evidence="5" id="KW-0028">Amino-acid biosynthesis</keyword>
<evidence type="ECO:0000256" key="9">
    <source>
        <dbReference type="ARBA" id="ARBA00023285"/>
    </source>
</evidence>
<dbReference type="SUPFAM" id="SSF55031">
    <property type="entry name" value="Bacterial exopeptidase dimerisation domain"/>
    <property type="match status" value="1"/>
</dbReference>
<protein>
    <submittedName>
        <fullName evidence="11">Acetylornithine deacetylase</fullName>
        <ecNumber evidence="11">3.5.1.16</ecNumber>
    </submittedName>
</protein>
<dbReference type="NCBIfam" id="NF005710">
    <property type="entry name" value="PRK07522.1"/>
    <property type="match status" value="1"/>
</dbReference>
<dbReference type="EMBL" id="JGYG01000007">
    <property type="protein sequence ID" value="KFI28574.1"/>
    <property type="molecule type" value="Genomic_DNA"/>
</dbReference>
<comment type="caution">
    <text evidence="11">The sequence shown here is derived from an EMBL/GenBank/DDBJ whole genome shotgun (WGS) entry which is preliminary data.</text>
</comment>
<keyword evidence="7 11" id="KW-0378">Hydrolase</keyword>
<dbReference type="InterPro" id="IPR010169">
    <property type="entry name" value="AcOrn-deacetyl"/>
</dbReference>
<dbReference type="Proteomes" id="UP000028826">
    <property type="component" value="Unassembled WGS sequence"/>
</dbReference>
<dbReference type="Pfam" id="PF01546">
    <property type="entry name" value="Peptidase_M20"/>
    <property type="match status" value="1"/>
</dbReference>
<dbReference type="PROSITE" id="PS00759">
    <property type="entry name" value="ARGE_DAPE_CPG2_2"/>
    <property type="match status" value="1"/>
</dbReference>
<dbReference type="RefSeq" id="WP_035711467.1">
    <property type="nucleotide sequence ID" value="NZ_CAMIFG010000033.1"/>
</dbReference>
<dbReference type="Pfam" id="PF07687">
    <property type="entry name" value="M20_dimer"/>
    <property type="match status" value="1"/>
</dbReference>
<dbReference type="EC" id="3.5.1.16" evidence="11"/>
<comment type="similarity">
    <text evidence="2">Belongs to the peptidase M20A family. ArgE subfamily.</text>
</comment>
<dbReference type="PANTHER" id="PTHR43808:SF31">
    <property type="entry name" value="N-ACETYL-L-CITRULLINE DEACETYLASE"/>
    <property type="match status" value="1"/>
</dbReference>
<dbReference type="OrthoDB" id="9809784at2"/>
<keyword evidence="8" id="KW-0862">Zinc</keyword>
<dbReference type="GO" id="GO:0006526">
    <property type="term" value="P:L-arginine biosynthetic process"/>
    <property type="evidence" value="ECO:0007669"/>
    <property type="project" value="UniProtKB-KW"/>
</dbReference>
<organism evidence="11 12">
    <name type="scientific">Haematobacter massiliensis</name>
    <dbReference type="NCBI Taxonomy" id="195105"/>
    <lineage>
        <taxon>Bacteria</taxon>
        <taxon>Pseudomonadati</taxon>
        <taxon>Pseudomonadota</taxon>
        <taxon>Alphaproteobacteria</taxon>
        <taxon>Rhodobacterales</taxon>
        <taxon>Paracoccaceae</taxon>
        <taxon>Haematobacter</taxon>
    </lineage>
</organism>
<sequence length="389" mass="40978">MSTPTSAEVLSRLVAFDTTSCNSNLPLIDYVADYLAALGIESHRIFDATGQKANLWATIGPADVPGTILSGHTDTVPVTGQEWTSDPFTLTPRGGNLYARGTCDMKGFLACALAAVPKMLAAPLARPIHLAFSYDEEVGCIGVIGLIDWLSVQRVKPDFCVVGEPTMMSLVVGHKAKRSMRITIRGRSCHSSLAPDGVNAVEYGALIVAKMKEIAGRLAASGRQDPAYDVPHSTAHVGMFNGGTALNIVPDEAVILGEFRVLPGEDPDALVAELSDYIGVLDAEMKALAPETGIELDVYAAFPGLATPAESVATARGLSLAAANGTSSVAYGTEGGRFSETLGVPTIICGPGSIGDAHKPDEYISEAQLQLCDRFMERLIDWSRAKQAA</sequence>
<reference evidence="11 12" key="1">
    <citation type="submission" date="2014-03" db="EMBL/GenBank/DDBJ databases">
        <title>Genome of Haematobacter massiliensis CCUG 47968.</title>
        <authorList>
            <person name="Wang D."/>
            <person name="Wang G."/>
        </authorList>
    </citation>
    <scope>NUCLEOTIDE SEQUENCE [LARGE SCALE GENOMIC DNA]</scope>
    <source>
        <strain evidence="11 12">CCUG 47968</strain>
    </source>
</reference>
<dbReference type="InterPro" id="IPR050072">
    <property type="entry name" value="Peptidase_M20A"/>
</dbReference>
<dbReference type="STRING" id="195105.CN97_17665"/>
<feature type="domain" description="Peptidase M20 dimerisation" evidence="10">
    <location>
        <begin position="172"/>
        <end position="280"/>
    </location>
</feature>
<accession>A0A086Y2S4</accession>